<feature type="zinc finger region" description="CHC2-type" evidence="12 14">
    <location>
        <begin position="38"/>
        <end position="62"/>
    </location>
</feature>
<evidence type="ECO:0000256" key="8">
    <source>
        <dbReference type="ARBA" id="ARBA00022833"/>
    </source>
</evidence>
<keyword evidence="8 12" id="KW-0862">Zinc</keyword>
<dbReference type="PANTHER" id="PTHR30313:SF2">
    <property type="entry name" value="DNA PRIMASE"/>
    <property type="match status" value="1"/>
</dbReference>
<keyword evidence="9" id="KW-0460">Magnesium</keyword>
<protein>
    <recommendedName>
        <fullName evidence="12 13">DNA primase</fullName>
        <ecNumber evidence="12">2.7.7.101</ecNumber>
    </recommendedName>
</protein>
<dbReference type="EMBL" id="CP003221">
    <property type="protein sequence ID" value="EGJ51398.1"/>
    <property type="molecule type" value="Genomic_DNA"/>
</dbReference>
<dbReference type="GO" id="GO:1990077">
    <property type="term" value="C:primosome complex"/>
    <property type="evidence" value="ECO:0007669"/>
    <property type="project" value="UniProtKB-KW"/>
</dbReference>
<keyword evidence="7 12" id="KW-0863">Zinc-finger</keyword>
<evidence type="ECO:0000256" key="3">
    <source>
        <dbReference type="ARBA" id="ARBA00022679"/>
    </source>
</evidence>
<evidence type="ECO:0000313" key="17">
    <source>
        <dbReference type="Proteomes" id="UP000007844"/>
    </source>
</evidence>
<dbReference type="GO" id="GO:0006269">
    <property type="term" value="P:DNA replication, synthesis of primer"/>
    <property type="evidence" value="ECO:0007669"/>
    <property type="project" value="UniProtKB-UniRule"/>
</dbReference>
<dbReference type="Pfam" id="PF13155">
    <property type="entry name" value="Toprim_2"/>
    <property type="match status" value="1"/>
</dbReference>
<keyword evidence="17" id="KW-1185">Reference proteome</keyword>
<proteinExistence type="inferred from homology"/>
<dbReference type="InterPro" id="IPR034151">
    <property type="entry name" value="TOPRIM_DnaG_bac"/>
</dbReference>
<dbReference type="InterPro" id="IPR030846">
    <property type="entry name" value="DnaG_bac"/>
</dbReference>
<evidence type="ECO:0000256" key="12">
    <source>
        <dbReference type="HAMAP-Rule" id="MF_00974"/>
    </source>
</evidence>
<dbReference type="HOGENOM" id="CLU_013501_3_1_7"/>
<accession>F3Z2Z0</accession>
<evidence type="ECO:0000256" key="1">
    <source>
        <dbReference type="ARBA" id="ARBA00022478"/>
    </source>
</evidence>
<dbReference type="Gene3D" id="3.40.1360.10">
    <property type="match status" value="1"/>
</dbReference>
<dbReference type="RefSeq" id="WP_014261041.1">
    <property type="nucleotide sequence ID" value="NC_016629.1"/>
</dbReference>
<keyword evidence="2 12" id="KW-0639">Primosome</keyword>
<dbReference type="InterPro" id="IPR006295">
    <property type="entry name" value="DNA_primase_DnaG"/>
</dbReference>
<dbReference type="eggNOG" id="COG0358">
    <property type="taxonomic scope" value="Bacteria"/>
</dbReference>
<dbReference type="SUPFAM" id="SSF57783">
    <property type="entry name" value="Zinc beta-ribbon"/>
    <property type="match status" value="1"/>
</dbReference>
<keyword evidence="1 12" id="KW-0240">DNA-directed RNA polymerase</keyword>
<dbReference type="Pfam" id="PF01807">
    <property type="entry name" value="Zn_ribbon_DnaG"/>
    <property type="match status" value="1"/>
</dbReference>
<dbReference type="Gene3D" id="3.90.580.10">
    <property type="entry name" value="Zinc finger, CHC2-type domain"/>
    <property type="match status" value="1"/>
</dbReference>
<dbReference type="SMART" id="SM00400">
    <property type="entry name" value="ZnF_CHCC"/>
    <property type="match status" value="1"/>
</dbReference>
<dbReference type="Proteomes" id="UP000007844">
    <property type="component" value="Chromosome"/>
</dbReference>
<dbReference type="EC" id="2.7.7.101" evidence="12"/>
<dbReference type="AlphaFoldDB" id="F3Z2Z0"/>
<dbReference type="Pfam" id="PF08275">
    <property type="entry name" value="DNAG_N"/>
    <property type="match status" value="1"/>
</dbReference>
<evidence type="ECO:0000256" key="13">
    <source>
        <dbReference type="PIRNR" id="PIRNR002811"/>
    </source>
</evidence>
<organism evidence="16 17">
    <name type="scientific">Desulfocurvibacter africanus subsp. africanus str. Walvis Bay</name>
    <dbReference type="NCBI Taxonomy" id="690850"/>
    <lineage>
        <taxon>Bacteria</taxon>
        <taxon>Pseudomonadati</taxon>
        <taxon>Thermodesulfobacteriota</taxon>
        <taxon>Desulfovibrionia</taxon>
        <taxon>Desulfovibrionales</taxon>
        <taxon>Desulfovibrionaceae</taxon>
        <taxon>Desulfocurvibacter</taxon>
    </lineage>
</organism>
<dbReference type="InterPro" id="IPR037068">
    <property type="entry name" value="DNA_primase_core_N_sf"/>
</dbReference>
<dbReference type="Gene3D" id="3.90.980.10">
    <property type="entry name" value="DNA primase, catalytic core, N-terminal domain"/>
    <property type="match status" value="1"/>
</dbReference>
<dbReference type="SMART" id="SM00493">
    <property type="entry name" value="TOPRIM"/>
    <property type="match status" value="1"/>
</dbReference>
<dbReference type="InterPro" id="IPR006171">
    <property type="entry name" value="TOPRIM_dom"/>
</dbReference>
<dbReference type="KEGG" id="daf:Desaf_3101"/>
<dbReference type="FunFam" id="3.90.580.10:FF:000001">
    <property type="entry name" value="DNA primase"/>
    <property type="match status" value="1"/>
</dbReference>
<keyword evidence="3 12" id="KW-0808">Transferase</keyword>
<dbReference type="InterPro" id="IPR013264">
    <property type="entry name" value="DNAG_N"/>
</dbReference>
<dbReference type="GO" id="GO:0008270">
    <property type="term" value="F:zinc ion binding"/>
    <property type="evidence" value="ECO:0007669"/>
    <property type="project" value="UniProtKB-UniRule"/>
</dbReference>
<evidence type="ECO:0000256" key="14">
    <source>
        <dbReference type="PIRSR" id="PIRSR002811-1"/>
    </source>
</evidence>
<gene>
    <name evidence="12" type="primary">dnaG</name>
    <name evidence="16" type="ORF">Desaf_3101</name>
</gene>
<reference evidence="16 17" key="1">
    <citation type="journal article" date="2011" name="J. Bacteriol.">
        <title>Genome sequence of the mercury-methylating and pleomorphic Desulfovibrio africanus Strain Walvis Bay.</title>
        <authorList>
            <person name="Brown S.D."/>
            <person name="Wall J.D."/>
            <person name="Kucken A.M."/>
            <person name="Gilmour C.C."/>
            <person name="Podar M."/>
            <person name="Brandt C.C."/>
            <person name="Teshima H."/>
            <person name="Detter J.C."/>
            <person name="Han C.S."/>
            <person name="Land M.L."/>
            <person name="Lucas S."/>
            <person name="Han J."/>
            <person name="Pennacchio L."/>
            <person name="Nolan M."/>
            <person name="Pitluck S."/>
            <person name="Woyke T."/>
            <person name="Goodwin L."/>
            <person name="Palumbo A.V."/>
            <person name="Elias D.A."/>
        </authorList>
    </citation>
    <scope>NUCLEOTIDE SEQUENCE [LARGE SCALE GENOMIC DNA]</scope>
    <source>
        <strain evidence="16 17">Walvis Bay</strain>
    </source>
</reference>
<dbReference type="CDD" id="cd03364">
    <property type="entry name" value="TOPRIM_DnaG_primases"/>
    <property type="match status" value="1"/>
</dbReference>
<sequence length="595" mass="66737">MGIDQGIIQNIKSRLDMVEIVRRYVDLKPMSGRFVAPCPFHQETKPSFSVNPELGFYYCFGCQASGDVFDFYARMNGLEFREALEALAEEAGVSLRDEKPDPLAGRKKQLKKTCLDMHALACDYFRGMLGSPAGKDAREYLARRTLAAEMVDGFSLGCSDEDWQGLQNFLQKKGFSPAQAVEAGLLSRNDAGRTYDRFRGRLIFPIHDLAGRIIAFGGRIIKDGEPKYLNSSDSPIYTKGEHLYGLYQARPAISKSRRVLLTEGYVDVLSLHQYGFREAVGVLGTALTADQVKRLGSLCREVVLVFDGDNAGRKAALRSAEMILAQGLTCRVVLLPEGQDADDLLRQSGAEAFAKLLGQAGDGFTYCAECVRATGSAREVMDFARRFLRGLRDPAWKAFYLPKLAENLALAESELRQAIASEREERPSGNNPVGVKTQVKNLPGLPIKRPVGQARSVEEQRDEQILQFAICFPRYRQLLIEKEMHLGLTNEWSRRLWGTIASHSDHDDAYLYSVLDENERQIWARLAATSKIKPEEAEGEFKEVCRFLDGANWNERRASMVAAMNDARKRGDTAEADRLFHIFRELFLGRIDEQS</sequence>
<feature type="domain" description="Toprim" evidence="15">
    <location>
        <begin position="257"/>
        <end position="338"/>
    </location>
</feature>
<dbReference type="NCBIfam" id="TIGR01391">
    <property type="entry name" value="dnaG"/>
    <property type="match status" value="1"/>
</dbReference>
<dbReference type="HAMAP" id="MF_00974">
    <property type="entry name" value="DNA_primase_DnaG"/>
    <property type="match status" value="1"/>
</dbReference>
<evidence type="ECO:0000313" key="16">
    <source>
        <dbReference type="EMBL" id="EGJ51398.1"/>
    </source>
</evidence>
<keyword evidence="6 12" id="KW-0479">Metal-binding</keyword>
<evidence type="ECO:0000256" key="10">
    <source>
        <dbReference type="ARBA" id="ARBA00023125"/>
    </source>
</evidence>
<dbReference type="GO" id="GO:0005737">
    <property type="term" value="C:cytoplasm"/>
    <property type="evidence" value="ECO:0007669"/>
    <property type="project" value="TreeGrafter"/>
</dbReference>
<dbReference type="GO" id="GO:0003899">
    <property type="term" value="F:DNA-directed RNA polymerase activity"/>
    <property type="evidence" value="ECO:0007669"/>
    <property type="project" value="UniProtKB-UniRule"/>
</dbReference>
<evidence type="ECO:0000256" key="6">
    <source>
        <dbReference type="ARBA" id="ARBA00022723"/>
    </source>
</evidence>
<evidence type="ECO:0000256" key="5">
    <source>
        <dbReference type="ARBA" id="ARBA00022705"/>
    </source>
</evidence>
<evidence type="ECO:0000259" key="15">
    <source>
        <dbReference type="PROSITE" id="PS50880"/>
    </source>
</evidence>
<dbReference type="InterPro" id="IPR050219">
    <property type="entry name" value="DnaG_primase"/>
</dbReference>
<evidence type="ECO:0000256" key="7">
    <source>
        <dbReference type="ARBA" id="ARBA00022771"/>
    </source>
</evidence>
<evidence type="ECO:0000256" key="9">
    <source>
        <dbReference type="ARBA" id="ARBA00022842"/>
    </source>
</evidence>
<dbReference type="GO" id="GO:0003677">
    <property type="term" value="F:DNA binding"/>
    <property type="evidence" value="ECO:0007669"/>
    <property type="project" value="UniProtKB-KW"/>
</dbReference>
<comment type="catalytic activity">
    <reaction evidence="12">
        <text>ssDNA + n NTP = ssDNA/pppN(pN)n-1 hybrid + (n-1) diphosphate.</text>
        <dbReference type="EC" id="2.7.7.101"/>
    </reaction>
</comment>
<dbReference type="InterPro" id="IPR036977">
    <property type="entry name" value="DNA_primase_Znf_CHC2"/>
</dbReference>
<dbReference type="PANTHER" id="PTHR30313">
    <property type="entry name" value="DNA PRIMASE"/>
    <property type="match status" value="1"/>
</dbReference>
<dbReference type="PIRSF" id="PIRSF002811">
    <property type="entry name" value="DnaG"/>
    <property type="match status" value="1"/>
</dbReference>
<dbReference type="GO" id="GO:0000428">
    <property type="term" value="C:DNA-directed RNA polymerase complex"/>
    <property type="evidence" value="ECO:0007669"/>
    <property type="project" value="UniProtKB-KW"/>
</dbReference>
<keyword evidence="4 12" id="KW-0548">Nucleotidyltransferase</keyword>
<keyword evidence="11 12" id="KW-0804">Transcription</keyword>
<keyword evidence="10 12" id="KW-0238">DNA-binding</keyword>
<name>F3Z2Z0_DESAF</name>
<evidence type="ECO:0000256" key="11">
    <source>
        <dbReference type="ARBA" id="ARBA00023163"/>
    </source>
</evidence>
<dbReference type="FunFam" id="3.40.1360.10:FF:000002">
    <property type="entry name" value="DNA primase"/>
    <property type="match status" value="1"/>
</dbReference>
<comment type="function">
    <text evidence="12 13">RNA polymerase that catalyzes the synthesis of short RNA molecules used as primers for DNA polymerase during DNA replication.</text>
</comment>
<keyword evidence="5 12" id="KW-0235">DNA replication</keyword>
<comment type="domain">
    <text evidence="12">Contains an N-terminal zinc-binding domain, a central core domain that contains the primase activity, and a C-terminal DnaB-binding domain.</text>
</comment>
<comment type="similarity">
    <text evidence="12 13">Belongs to the DnaG primase family.</text>
</comment>
<dbReference type="STRING" id="690850.Desaf_3101"/>
<dbReference type="PROSITE" id="PS50880">
    <property type="entry name" value="TOPRIM"/>
    <property type="match status" value="1"/>
</dbReference>
<evidence type="ECO:0000256" key="2">
    <source>
        <dbReference type="ARBA" id="ARBA00022515"/>
    </source>
</evidence>
<dbReference type="SUPFAM" id="SSF56731">
    <property type="entry name" value="DNA primase core"/>
    <property type="match status" value="1"/>
</dbReference>
<evidence type="ECO:0000256" key="4">
    <source>
        <dbReference type="ARBA" id="ARBA00022695"/>
    </source>
</evidence>
<dbReference type="InterPro" id="IPR002694">
    <property type="entry name" value="Znf_CHC2"/>
</dbReference>
<comment type="subunit">
    <text evidence="12">Monomer. Interacts with DnaB.</text>
</comment>
<comment type="cofactor">
    <cofactor evidence="12 13 14">
        <name>Zn(2+)</name>
        <dbReference type="ChEBI" id="CHEBI:29105"/>
    </cofactor>
    <text evidence="12 13 14">Binds 1 zinc ion per monomer.</text>
</comment>